<protein>
    <submittedName>
        <fullName evidence="2">Methylase involved in ubiquinone/menaquinone biosynthesis</fullName>
    </submittedName>
</protein>
<organism evidence="2 3">
    <name type="scientific">Candidatus Woesebacteria bacterium GW2011_GWA1_39_12</name>
    <dbReference type="NCBI Taxonomy" id="1618549"/>
    <lineage>
        <taxon>Bacteria</taxon>
        <taxon>Candidatus Woeseibacteriota</taxon>
    </lineage>
</organism>
<feature type="transmembrane region" description="Helical" evidence="1">
    <location>
        <begin position="207"/>
        <end position="226"/>
    </location>
</feature>
<dbReference type="AlphaFoldDB" id="A0A0G0PEH6"/>
<evidence type="ECO:0000313" key="3">
    <source>
        <dbReference type="Proteomes" id="UP000034325"/>
    </source>
</evidence>
<keyword evidence="2" id="KW-0830">Ubiquinone</keyword>
<sequence length="235" mass="26953">MKEISYRNYHRDKAYLENEALFKNIFGKRFNIIRRYKKSPGIVLDIGASTGVMLDLFKESGWKTWGVEPSGSARHAKRKGHKIVNTFFENAKLPRSHFDLVIMNHTLEHLDDPLAILVKVKSLLKDGGIIFVDVPNAGGLGARILGSRWPYLTPDEHKQQFTKESLAKVFKDAGFKILHFESRSRIFEFANPILEYWQSLTAFRRRFFANIITLPYAICVTALNMGDSMSMVGRK</sequence>
<name>A0A0G0PEH6_9BACT</name>
<dbReference type="CDD" id="cd02440">
    <property type="entry name" value="AdoMet_MTases"/>
    <property type="match status" value="1"/>
</dbReference>
<dbReference type="EMBL" id="LBWA01000029">
    <property type="protein sequence ID" value="KKQ96564.1"/>
    <property type="molecule type" value="Genomic_DNA"/>
</dbReference>
<dbReference type="GO" id="GO:0032259">
    <property type="term" value="P:methylation"/>
    <property type="evidence" value="ECO:0007669"/>
    <property type="project" value="UniProtKB-KW"/>
</dbReference>
<comment type="caution">
    <text evidence="2">The sequence shown here is derived from an EMBL/GenBank/DDBJ whole genome shotgun (WGS) entry which is preliminary data.</text>
</comment>
<keyword evidence="1" id="KW-1133">Transmembrane helix</keyword>
<dbReference type="Proteomes" id="UP000034325">
    <property type="component" value="Unassembled WGS sequence"/>
</dbReference>
<evidence type="ECO:0000313" key="2">
    <source>
        <dbReference type="EMBL" id="KKQ96564.1"/>
    </source>
</evidence>
<dbReference type="GO" id="GO:0008168">
    <property type="term" value="F:methyltransferase activity"/>
    <property type="evidence" value="ECO:0007669"/>
    <property type="project" value="UniProtKB-KW"/>
</dbReference>
<keyword evidence="1" id="KW-0472">Membrane</keyword>
<dbReference type="InterPro" id="IPR029063">
    <property type="entry name" value="SAM-dependent_MTases_sf"/>
</dbReference>
<evidence type="ECO:0000256" key="1">
    <source>
        <dbReference type="SAM" id="Phobius"/>
    </source>
</evidence>
<keyword evidence="1" id="KW-0812">Transmembrane</keyword>
<proteinExistence type="predicted"/>
<keyword evidence="2" id="KW-0808">Transferase</keyword>
<dbReference type="Gene3D" id="3.40.50.150">
    <property type="entry name" value="Vaccinia Virus protein VP39"/>
    <property type="match status" value="1"/>
</dbReference>
<dbReference type="SUPFAM" id="SSF53335">
    <property type="entry name" value="S-adenosyl-L-methionine-dependent methyltransferases"/>
    <property type="match status" value="1"/>
</dbReference>
<dbReference type="Pfam" id="PF13489">
    <property type="entry name" value="Methyltransf_23"/>
    <property type="match status" value="1"/>
</dbReference>
<dbReference type="PANTHER" id="PTHR43861">
    <property type="entry name" value="TRANS-ACONITATE 2-METHYLTRANSFERASE-RELATED"/>
    <property type="match status" value="1"/>
</dbReference>
<reference evidence="2 3" key="1">
    <citation type="journal article" date="2015" name="Nature">
        <title>rRNA introns, odd ribosomes, and small enigmatic genomes across a large radiation of phyla.</title>
        <authorList>
            <person name="Brown C.T."/>
            <person name="Hug L.A."/>
            <person name="Thomas B.C."/>
            <person name="Sharon I."/>
            <person name="Castelle C.J."/>
            <person name="Singh A."/>
            <person name="Wilkins M.J."/>
            <person name="Williams K.H."/>
            <person name="Banfield J.F."/>
        </authorList>
    </citation>
    <scope>NUCLEOTIDE SEQUENCE [LARGE SCALE GENOMIC DNA]</scope>
</reference>
<accession>A0A0G0PEH6</accession>
<keyword evidence="2" id="KW-0489">Methyltransferase</keyword>
<gene>
    <name evidence="2" type="ORF">UT23_C0029G0003</name>
</gene>